<organism evidence="3 4">
    <name type="scientific">Anopheles albimanus</name>
    <name type="common">New world malaria mosquito</name>
    <dbReference type="NCBI Taxonomy" id="7167"/>
    <lineage>
        <taxon>Eukaryota</taxon>
        <taxon>Metazoa</taxon>
        <taxon>Ecdysozoa</taxon>
        <taxon>Arthropoda</taxon>
        <taxon>Hexapoda</taxon>
        <taxon>Insecta</taxon>
        <taxon>Pterygota</taxon>
        <taxon>Neoptera</taxon>
        <taxon>Endopterygota</taxon>
        <taxon>Diptera</taxon>
        <taxon>Nematocera</taxon>
        <taxon>Culicoidea</taxon>
        <taxon>Culicidae</taxon>
        <taxon>Anophelinae</taxon>
        <taxon>Anopheles</taxon>
    </lineage>
</organism>
<keyword evidence="1" id="KW-0677">Repeat</keyword>
<accession>A0A182FKC9</accession>
<sequence length="1444" mass="164206">MQNEPIELLFGAICTDDEDLLSQCLETATIETILEFEKTYGESPAHLCVKLAGPNCLVLVKRLYASGLVDDVVRDSEGLTVIQHALANAEDAMAKELISMEIEGLDDATACYRMMRGGSTDVFKLYLSMCTNWSEQDTFQNIASALVKINVKNIILPEAFRIFLEWKLSDYGYRQLAGDWKGVKDPREWRSHLAVIADCWKVVSDRYDTRRYDDVDDQLLHRLEVIHNHLYLVKHKRFLRHLPLQETIFCLAIFVSIYKLSEQFHEYRMTIEALRSLVSYVGDHSILDAKQKTCHVQVKQYFQEIKNLFNELVNQPVGRTVPFSLLQRQLNTKLQLVNKFEQYYQEDGNGFQLDDINKASMASNDLASVRGLLRWKLSMRWANELHASISSSWQTNHVESSTIDWMDHRLLRYNPSVMAGVLKCFSASLKSIEEFEYIHHTRELTKAIGVSESIDEEALQELNKRLKPYYDNIFFVDNKWKVLKMFCKARKLKWDEQGANRLIRSDRERLQKLFEDRRKDLQMILRKYRLTSEASLSERLHNLPTHVLSAMECCQLELCEMLVAVGYFGDSFNYVKHRIPMIQGTNYRNFLAHDSISYNLLTDSSTEKIVINAYVMANTEVQLFEKRDLPKHAEMLFPTVDNTHLWVEEQQRLKAACQNNDAKRMYKLIQKGRGALGDATLYCVKPIVELLLPLTPEPHAAPVLLTIMLRWDDIFFKLMGKIELDLSSYTFLLVTTAQAKNYTAAVYLLELEQYQHYIPEAFEACGNMAARQGQNMILQHLLERVPQATTEQLANLLYLATLRRRWNCVRLLLDRGVPVDYITTRGVCSLYLLVKEGQHKLLKHVAQVDTNKSRGANDHPLAVSVRYGTTSAKMLQCLQRLGFDWLDNPRPMLVAISHSNPSALATIWQKLYECHHLLSEGHREHRFELALNVLHRWKAIGFVEESVAEKTPLITAVVAKDEEIVQAILDHARKARVIEGVGVLAGIAFAIASTVVSFGNGQQTVKIATHEACQDMIKKIEDCSLLEDMNWNEYTLDIGIHVTFRVLLPLGLPLELSGVVIEDNKLRASSSLIDNLTVLQNATDRFFNDCPVVHATFDLQNGATRHFWQIEEAACIYDILLPNSSIDLSVTLHFGDGSSETPLHKCFPDGRLSMVQLLMDNGANPLQADASGMAPIHLAMLNSSDFNIGRYLFDECVARDLRNSKGASVLELDDGNGGNRLLHTAVMTGRRDIIERLIRLNVDASVVNSIGVMAVHLAAGTAVHHCVKVVRMLLEYDSSMLDVLNPMGYTLLHYAATLNSLELLSELLRFEPNLTIRAEVTPLATAVLYKHVDFSRHLLNYAIEKGIKGITKIEDENIVFLSLLCNNYELTKALLEYELGHSLDEIDISELACLESILNGIPPIESSPPILQYVQETGMSEAEDFLMYLHGLRSSILEKTKSIA</sequence>
<dbReference type="VEuPathDB" id="VectorBase:AALB006975"/>
<reference evidence="3 4" key="1">
    <citation type="journal article" date="2017" name="G3 (Bethesda)">
        <title>The Physical Genome Mapping of Anopheles albimanus Corrected Scaffold Misassemblies and Identified Interarm Rearrangements in Genus Anopheles.</title>
        <authorList>
            <person name="Artemov G.N."/>
            <person name="Peery A.N."/>
            <person name="Jiang X."/>
            <person name="Tu Z."/>
            <person name="Stegniy V.N."/>
            <person name="Sharakhova M.V."/>
            <person name="Sharakhov I.V."/>
        </authorList>
    </citation>
    <scope>NUCLEOTIDE SEQUENCE [LARGE SCALE GENOMIC DNA]</scope>
    <source>
        <strain evidence="3 4">ALBI9_A</strain>
    </source>
</reference>
<dbReference type="PROSITE" id="PS50297">
    <property type="entry name" value="ANK_REP_REGION"/>
    <property type="match status" value="1"/>
</dbReference>
<dbReference type="PANTHER" id="PTHR24198">
    <property type="entry name" value="ANKYRIN REPEAT AND PROTEIN KINASE DOMAIN-CONTAINING PROTEIN"/>
    <property type="match status" value="1"/>
</dbReference>
<keyword evidence="4" id="KW-1185">Reference proteome</keyword>
<reference evidence="3" key="2">
    <citation type="submission" date="2022-08" db="UniProtKB">
        <authorList>
            <consortium name="EnsemblMetazoa"/>
        </authorList>
    </citation>
    <scope>IDENTIFICATION</scope>
    <source>
        <strain evidence="3">STECLA/ALBI9_A</strain>
    </source>
</reference>
<proteinExistence type="predicted"/>
<dbReference type="InterPro" id="IPR036770">
    <property type="entry name" value="Ankyrin_rpt-contain_sf"/>
</dbReference>
<protein>
    <submittedName>
        <fullName evidence="3">Uncharacterized protein</fullName>
    </submittedName>
</protein>
<keyword evidence="2" id="KW-0040">ANK repeat</keyword>
<evidence type="ECO:0000256" key="2">
    <source>
        <dbReference type="ARBA" id="ARBA00023043"/>
    </source>
</evidence>
<dbReference type="Gene3D" id="1.25.40.20">
    <property type="entry name" value="Ankyrin repeat-containing domain"/>
    <property type="match status" value="3"/>
</dbReference>
<dbReference type="Proteomes" id="UP000069272">
    <property type="component" value="Chromosome 3R"/>
</dbReference>
<dbReference type="SUPFAM" id="SSF48403">
    <property type="entry name" value="Ankyrin repeat"/>
    <property type="match status" value="3"/>
</dbReference>
<name>A0A182FKC9_ANOAL</name>
<dbReference type="EnsemblMetazoa" id="AALB006975-RA">
    <property type="protein sequence ID" value="AALB006975-PA"/>
    <property type="gene ID" value="AALB006975"/>
</dbReference>
<dbReference type="VEuPathDB" id="VectorBase:AALB20_031516"/>
<dbReference type="SMART" id="SM00248">
    <property type="entry name" value="ANK"/>
    <property type="match status" value="12"/>
</dbReference>
<dbReference type="PANTHER" id="PTHR24198:SF165">
    <property type="entry name" value="ANKYRIN REPEAT-CONTAINING PROTEIN-RELATED"/>
    <property type="match status" value="1"/>
</dbReference>
<dbReference type="STRING" id="7167.A0A182FKC9"/>
<evidence type="ECO:0000313" key="4">
    <source>
        <dbReference type="Proteomes" id="UP000069272"/>
    </source>
</evidence>
<dbReference type="Pfam" id="PF12796">
    <property type="entry name" value="Ank_2"/>
    <property type="match status" value="1"/>
</dbReference>
<dbReference type="VEuPathDB" id="VectorBase:AALB20_037100"/>
<dbReference type="PROSITE" id="PS50088">
    <property type="entry name" value="ANK_REPEAT"/>
    <property type="match status" value="3"/>
</dbReference>
<evidence type="ECO:0000256" key="1">
    <source>
        <dbReference type="ARBA" id="ARBA00022737"/>
    </source>
</evidence>
<dbReference type="InterPro" id="IPR002110">
    <property type="entry name" value="Ankyrin_rpt"/>
</dbReference>
<evidence type="ECO:0000313" key="3">
    <source>
        <dbReference type="EnsemblMetazoa" id="AALB006975-PA"/>
    </source>
</evidence>